<dbReference type="AlphaFoldDB" id="A0ABD0LGL6"/>
<dbReference type="Proteomes" id="UP001519460">
    <property type="component" value="Unassembled WGS sequence"/>
</dbReference>
<organism evidence="1 2">
    <name type="scientific">Batillaria attramentaria</name>
    <dbReference type="NCBI Taxonomy" id="370345"/>
    <lineage>
        <taxon>Eukaryota</taxon>
        <taxon>Metazoa</taxon>
        <taxon>Spiralia</taxon>
        <taxon>Lophotrochozoa</taxon>
        <taxon>Mollusca</taxon>
        <taxon>Gastropoda</taxon>
        <taxon>Caenogastropoda</taxon>
        <taxon>Sorbeoconcha</taxon>
        <taxon>Cerithioidea</taxon>
        <taxon>Batillariidae</taxon>
        <taxon>Batillaria</taxon>
    </lineage>
</organism>
<gene>
    <name evidence="1" type="ORF">BaRGS_00010250</name>
</gene>
<protein>
    <submittedName>
        <fullName evidence="1">Uncharacterized protein</fullName>
    </submittedName>
</protein>
<accession>A0ABD0LGL6</accession>
<dbReference type="EMBL" id="JACVVK020000050">
    <property type="protein sequence ID" value="KAK7498590.1"/>
    <property type="molecule type" value="Genomic_DNA"/>
</dbReference>
<evidence type="ECO:0000313" key="2">
    <source>
        <dbReference type="Proteomes" id="UP001519460"/>
    </source>
</evidence>
<comment type="caution">
    <text evidence="1">The sequence shown here is derived from an EMBL/GenBank/DDBJ whole genome shotgun (WGS) entry which is preliminary data.</text>
</comment>
<reference evidence="1 2" key="1">
    <citation type="journal article" date="2023" name="Sci. Data">
        <title>Genome assembly of the Korean intertidal mud-creeper Batillaria attramentaria.</title>
        <authorList>
            <person name="Patra A.K."/>
            <person name="Ho P.T."/>
            <person name="Jun S."/>
            <person name="Lee S.J."/>
            <person name="Kim Y."/>
            <person name="Won Y.J."/>
        </authorList>
    </citation>
    <scope>NUCLEOTIDE SEQUENCE [LARGE SCALE GENOMIC DNA]</scope>
    <source>
        <strain evidence="1">Wonlab-2016</strain>
    </source>
</reference>
<sequence>MKTAQQMKEVAPNRTEIQMVFPSKGLSCYVYKLPTKCGALNNCLYRDQTAIQSILSSSSLTVQSQGRGRGEEGRGSYVGYQAVTHTRRVTN</sequence>
<evidence type="ECO:0000313" key="1">
    <source>
        <dbReference type="EMBL" id="KAK7498590.1"/>
    </source>
</evidence>
<proteinExistence type="predicted"/>
<name>A0ABD0LGL6_9CAEN</name>
<keyword evidence="2" id="KW-1185">Reference proteome</keyword>